<dbReference type="PANTHER" id="PTHR43745:SF2">
    <property type="entry name" value="NITROREDUCTASE MJ1384-RELATED"/>
    <property type="match status" value="1"/>
</dbReference>
<reference evidence="3" key="1">
    <citation type="journal article" date="2019" name="Int. J. Syst. Evol. Microbiol.">
        <title>The Global Catalogue of Microorganisms (GCM) 10K type strain sequencing project: providing services to taxonomists for standard genome sequencing and annotation.</title>
        <authorList>
            <consortium name="The Broad Institute Genomics Platform"/>
            <consortium name="The Broad Institute Genome Sequencing Center for Infectious Disease"/>
            <person name="Wu L."/>
            <person name="Ma J."/>
        </authorList>
    </citation>
    <scope>NUCLEOTIDE SEQUENCE [LARGE SCALE GENOMIC DNA]</scope>
    <source>
        <strain evidence="3">CGMCC 4.7246</strain>
    </source>
</reference>
<dbReference type="RefSeq" id="WP_380637178.1">
    <property type="nucleotide sequence ID" value="NZ_JBHSQO010000015.1"/>
</dbReference>
<evidence type="ECO:0000313" key="2">
    <source>
        <dbReference type="EMBL" id="MFC6090975.1"/>
    </source>
</evidence>
<sequence length="181" mass="19405">MIPLPDPAPDLAVPLGQVLLTRRSRYTYRPLGLGVLSTLLRYAVGVQRRVPPHVLGTNPTAGGLPSLRVHVVVDGGLHEYHREPHALEEVGPVELDGVFAQPEFASRARTVVVLSGRMGPGLAKYGARHHRTVLLDAGIAVQNLYLVGTALELRCCAVVGFSEEVVRGMVGEVPLVLFVVG</sequence>
<feature type="domain" description="Nitroreductase" evidence="1">
    <location>
        <begin position="23"/>
        <end position="171"/>
    </location>
</feature>
<dbReference type="Pfam" id="PF00881">
    <property type="entry name" value="Nitroreductase"/>
    <property type="match status" value="1"/>
</dbReference>
<dbReference type="InterPro" id="IPR052544">
    <property type="entry name" value="Bacteriocin_Proc_Enz"/>
</dbReference>
<dbReference type="EMBL" id="JBHSQO010000015">
    <property type="protein sequence ID" value="MFC6090975.1"/>
    <property type="molecule type" value="Genomic_DNA"/>
</dbReference>
<evidence type="ECO:0000313" key="3">
    <source>
        <dbReference type="Proteomes" id="UP001596220"/>
    </source>
</evidence>
<dbReference type="InterPro" id="IPR029479">
    <property type="entry name" value="Nitroreductase"/>
</dbReference>
<dbReference type="Proteomes" id="UP001596220">
    <property type="component" value="Unassembled WGS sequence"/>
</dbReference>
<protein>
    <submittedName>
        <fullName evidence="2">SagB/ThcOx family dehydrogenase</fullName>
    </submittedName>
</protein>
<dbReference type="Gene3D" id="3.40.109.10">
    <property type="entry name" value="NADH Oxidase"/>
    <property type="match status" value="1"/>
</dbReference>
<dbReference type="InterPro" id="IPR000415">
    <property type="entry name" value="Nitroreductase-like"/>
</dbReference>
<keyword evidence="3" id="KW-1185">Reference proteome</keyword>
<dbReference type="SUPFAM" id="SSF55469">
    <property type="entry name" value="FMN-dependent nitroreductase-like"/>
    <property type="match status" value="1"/>
</dbReference>
<dbReference type="PANTHER" id="PTHR43745">
    <property type="entry name" value="NITROREDUCTASE MJ1384-RELATED"/>
    <property type="match status" value="1"/>
</dbReference>
<comment type="caution">
    <text evidence="2">The sequence shown here is derived from an EMBL/GenBank/DDBJ whole genome shotgun (WGS) entry which is preliminary data.</text>
</comment>
<proteinExistence type="predicted"/>
<name>A0ABW1P6J8_9PSEU</name>
<organism evidence="2 3">
    <name type="scientific">Saccharothrix lopnurensis</name>
    <dbReference type="NCBI Taxonomy" id="1670621"/>
    <lineage>
        <taxon>Bacteria</taxon>
        <taxon>Bacillati</taxon>
        <taxon>Actinomycetota</taxon>
        <taxon>Actinomycetes</taxon>
        <taxon>Pseudonocardiales</taxon>
        <taxon>Pseudonocardiaceae</taxon>
        <taxon>Saccharothrix</taxon>
    </lineage>
</organism>
<dbReference type="CDD" id="cd02142">
    <property type="entry name" value="McbC_SagB-like_oxidoreductase"/>
    <property type="match status" value="1"/>
</dbReference>
<gene>
    <name evidence="2" type="ORF">ACFP3R_16980</name>
</gene>
<evidence type="ECO:0000259" key="1">
    <source>
        <dbReference type="Pfam" id="PF00881"/>
    </source>
</evidence>
<accession>A0ABW1P6J8</accession>